<dbReference type="Gene3D" id="2.130.10.10">
    <property type="entry name" value="YVTN repeat-like/Quinoprotein amine dehydrogenase"/>
    <property type="match status" value="1"/>
</dbReference>
<organism evidence="2 3">
    <name type="scientific">Galdieria yellowstonensis</name>
    <dbReference type="NCBI Taxonomy" id="3028027"/>
    <lineage>
        <taxon>Eukaryota</taxon>
        <taxon>Rhodophyta</taxon>
        <taxon>Bangiophyceae</taxon>
        <taxon>Galdieriales</taxon>
        <taxon>Galdieriaceae</taxon>
        <taxon>Galdieria</taxon>
    </lineage>
</organism>
<dbReference type="Proteomes" id="UP001300502">
    <property type="component" value="Unassembled WGS sequence"/>
</dbReference>
<comment type="caution">
    <text evidence="2">The sequence shown here is derived from an EMBL/GenBank/DDBJ whole genome shotgun (WGS) entry which is preliminary data.</text>
</comment>
<protein>
    <recommendedName>
        <fullName evidence="1">DUF2415 domain-containing protein</fullName>
    </recommendedName>
</protein>
<dbReference type="Pfam" id="PF00400">
    <property type="entry name" value="WD40"/>
    <property type="match status" value="1"/>
</dbReference>
<dbReference type="InterPro" id="IPR015943">
    <property type="entry name" value="WD40/YVTN_repeat-like_dom_sf"/>
</dbReference>
<keyword evidence="3" id="KW-1185">Reference proteome</keyword>
<dbReference type="PANTHER" id="PTHR43991:SF9">
    <property type="entry name" value="DUF2415 DOMAIN-CONTAINING PROTEIN"/>
    <property type="match status" value="1"/>
</dbReference>
<dbReference type="AlphaFoldDB" id="A0AAV9I2T6"/>
<dbReference type="Pfam" id="PF10313">
    <property type="entry name" value="DUF2415"/>
    <property type="match status" value="1"/>
</dbReference>
<dbReference type="SMART" id="SM00320">
    <property type="entry name" value="WD40"/>
    <property type="match status" value="3"/>
</dbReference>
<reference evidence="2 3" key="1">
    <citation type="submission" date="2022-07" db="EMBL/GenBank/DDBJ databases">
        <title>Genome-wide signatures of adaptation to extreme environments.</title>
        <authorList>
            <person name="Cho C.H."/>
            <person name="Yoon H.S."/>
        </authorList>
    </citation>
    <scope>NUCLEOTIDE SEQUENCE [LARGE SCALE GENOMIC DNA]</scope>
    <source>
        <strain evidence="2 3">108.79 E11</strain>
    </source>
</reference>
<gene>
    <name evidence="2" type="ORF">GAYE_FCTG49G0031</name>
</gene>
<feature type="domain" description="DUF2415" evidence="1">
    <location>
        <begin position="249"/>
        <end position="282"/>
    </location>
</feature>
<proteinExistence type="predicted"/>
<dbReference type="EMBL" id="JANCYU010000001">
    <property type="protein sequence ID" value="KAK4522152.1"/>
    <property type="molecule type" value="Genomic_DNA"/>
</dbReference>
<accession>A0AAV9I2T6</accession>
<sequence length="334" mass="37312">MSQVFPFSPFATRYSHYKKATPTIQHWELRDLVHCESSEEVVITEGFGIYKVDFRNQVKSPLYLLDFKPTCFSVHGGILAAGGMGGKLKVVRLEDGRIFYAGNLGTHVINSVLVTQRGNDKLLFIVSNSRLLQGFRLDEDCSSELVLICRSESCTCLNYVALSPDGRLLLTVGDSGEYFIYSVQDAFRVISSFRICTRPALCCAWSANSQYFAVASQDGHCYLLETETEKLVTRLGSWQSNGFNSTCSCVKFCPNNVLDLLTFTENSNYIHLVDIRDVNGHQMEYFGDSDRDVDIAGTCFSPQGDKLFVGTSQGIYAYEISTAQRRSFGKGDFT</sequence>
<evidence type="ECO:0000313" key="3">
    <source>
        <dbReference type="Proteomes" id="UP001300502"/>
    </source>
</evidence>
<dbReference type="InterPro" id="IPR036322">
    <property type="entry name" value="WD40_repeat_dom_sf"/>
</dbReference>
<evidence type="ECO:0000259" key="1">
    <source>
        <dbReference type="Pfam" id="PF10313"/>
    </source>
</evidence>
<dbReference type="InterPro" id="IPR019417">
    <property type="entry name" value="DUF2415"/>
</dbReference>
<evidence type="ECO:0000313" key="2">
    <source>
        <dbReference type="EMBL" id="KAK4522152.1"/>
    </source>
</evidence>
<dbReference type="PANTHER" id="PTHR43991">
    <property type="entry name" value="WD REPEAT PROTEIN (AFU_ORTHOLOGUE AFUA_8G05640)-RELATED"/>
    <property type="match status" value="1"/>
</dbReference>
<name>A0AAV9I2T6_9RHOD</name>
<dbReference type="SUPFAM" id="SSF50978">
    <property type="entry name" value="WD40 repeat-like"/>
    <property type="match status" value="1"/>
</dbReference>
<dbReference type="InterPro" id="IPR001680">
    <property type="entry name" value="WD40_rpt"/>
</dbReference>